<dbReference type="Proteomes" id="UP000011885">
    <property type="component" value="Unassembled WGS sequence"/>
</dbReference>
<feature type="domain" description="Sulfatase N-terminal" evidence="8">
    <location>
        <begin position="109"/>
        <end position="433"/>
    </location>
</feature>
<proteinExistence type="inferred from homology"/>
<dbReference type="InterPro" id="IPR024607">
    <property type="entry name" value="Sulfatase_CS"/>
</dbReference>
<dbReference type="InterPro" id="IPR017850">
    <property type="entry name" value="Alkaline_phosphatase_core_sf"/>
</dbReference>
<sequence>MASLFSITRRFRKGLLGLAQLPPELDSGGEKQEHEMLCTWNAKPRPTPAFNRMGFNMTQFVASAQAGFRGVFPRHLPNRIVARGIIVVACLLTLSPFFTQAKADSATRPNIVLILTDDQGYGDLGCFGSTTIATPNIDRMAKEGRTYTSFYTACSVCSPSRAALLTGSYPKRVGMHRHVLFPKSNYGLHSDEYTIADHLKSIGYATACVGKWHLGHHPEVLPTANGFDSYYGIPYSNDMNHPDNKGKPRIPSDELWADQESCVRLWKTPLFENESIIELPVDQRTVTRRYTDRAIEFITENQEQPFFLYLPHSMPHIPLYVPEDVYDSNPDNAYKCVIEHIDAEVGRLMQTVRDLGLSENTIVVYTSDNGPWLKFKNHGGNAGPLRAGKGTTFEGGQRVPCVMWGPGRIPAGTTTDAFTSTMDLLPTIAGVTNHPLPSDVQIDGFDITSTFQSNESPRHELVFYSASGQLKGIRVDQWKLLENPKTAAKANASGKAKNSVVGLLFDLSGDIGEQDNRFAQDPEIAERLKRRMRAVDEEITTNARPVWRKPQLQ</sequence>
<keyword evidence="4" id="KW-0732">Signal</keyword>
<dbReference type="GO" id="GO:0046872">
    <property type="term" value="F:metal ion binding"/>
    <property type="evidence" value="ECO:0007669"/>
    <property type="project" value="UniProtKB-KW"/>
</dbReference>
<dbReference type="FunFam" id="3.40.720.10:FF:000023">
    <property type="entry name" value="Arylsulfatase A"/>
    <property type="match status" value="1"/>
</dbReference>
<dbReference type="SUPFAM" id="SSF53649">
    <property type="entry name" value="Alkaline phosphatase-like"/>
    <property type="match status" value="1"/>
</dbReference>
<organism evidence="9 10">
    <name type="scientific">Rhodopirellula sallentina SM41</name>
    <dbReference type="NCBI Taxonomy" id="1263870"/>
    <lineage>
        <taxon>Bacteria</taxon>
        <taxon>Pseudomonadati</taxon>
        <taxon>Planctomycetota</taxon>
        <taxon>Planctomycetia</taxon>
        <taxon>Pirellulales</taxon>
        <taxon>Pirellulaceae</taxon>
        <taxon>Rhodopirellula</taxon>
    </lineage>
</organism>
<keyword evidence="10" id="KW-1185">Reference proteome</keyword>
<dbReference type="EMBL" id="ANOH01000008">
    <property type="protein sequence ID" value="EMI58405.1"/>
    <property type="molecule type" value="Genomic_DNA"/>
</dbReference>
<dbReference type="InterPro" id="IPR000917">
    <property type="entry name" value="Sulfatase_N"/>
</dbReference>
<dbReference type="InterPro" id="IPR050738">
    <property type="entry name" value="Sulfatase"/>
</dbReference>
<evidence type="ECO:0000256" key="3">
    <source>
        <dbReference type="ARBA" id="ARBA00022723"/>
    </source>
</evidence>
<dbReference type="Gene3D" id="3.40.720.10">
    <property type="entry name" value="Alkaline Phosphatase, subunit A"/>
    <property type="match status" value="1"/>
</dbReference>
<evidence type="ECO:0000256" key="2">
    <source>
        <dbReference type="ARBA" id="ARBA00008779"/>
    </source>
</evidence>
<gene>
    <name evidence="9" type="ORF">RSSM_00132</name>
</gene>
<accession>M5UAF8</accession>
<keyword evidence="6" id="KW-0106">Calcium</keyword>
<dbReference type="PANTHER" id="PTHR42693:SF53">
    <property type="entry name" value="ENDO-4-O-SULFATASE"/>
    <property type="match status" value="1"/>
</dbReference>
<evidence type="ECO:0000259" key="8">
    <source>
        <dbReference type="Pfam" id="PF00884"/>
    </source>
</evidence>
<evidence type="ECO:0000256" key="7">
    <source>
        <dbReference type="ARBA" id="ARBA00023180"/>
    </source>
</evidence>
<evidence type="ECO:0000256" key="4">
    <source>
        <dbReference type="ARBA" id="ARBA00022729"/>
    </source>
</evidence>
<dbReference type="AlphaFoldDB" id="M5UAF8"/>
<keyword evidence="3" id="KW-0479">Metal-binding</keyword>
<evidence type="ECO:0000256" key="6">
    <source>
        <dbReference type="ARBA" id="ARBA00022837"/>
    </source>
</evidence>
<protein>
    <submittedName>
        <fullName evidence="9">Arylsulfatase A</fullName>
    </submittedName>
</protein>
<comment type="cofactor">
    <cofactor evidence="1">
        <name>Ca(2+)</name>
        <dbReference type="ChEBI" id="CHEBI:29108"/>
    </cofactor>
</comment>
<name>M5UAF8_9BACT</name>
<dbReference type="Gene3D" id="3.30.1120.10">
    <property type="match status" value="1"/>
</dbReference>
<keyword evidence="5" id="KW-0378">Hydrolase</keyword>
<dbReference type="PANTHER" id="PTHR42693">
    <property type="entry name" value="ARYLSULFATASE FAMILY MEMBER"/>
    <property type="match status" value="1"/>
</dbReference>
<dbReference type="PROSITE" id="PS00149">
    <property type="entry name" value="SULFATASE_2"/>
    <property type="match status" value="1"/>
</dbReference>
<dbReference type="PROSITE" id="PS00523">
    <property type="entry name" value="SULFATASE_1"/>
    <property type="match status" value="1"/>
</dbReference>
<comment type="caution">
    <text evidence="9">The sequence shown here is derived from an EMBL/GenBank/DDBJ whole genome shotgun (WGS) entry which is preliminary data.</text>
</comment>
<dbReference type="PATRIC" id="fig|1263870.3.peg.148"/>
<evidence type="ECO:0000256" key="1">
    <source>
        <dbReference type="ARBA" id="ARBA00001913"/>
    </source>
</evidence>
<keyword evidence="7" id="KW-0325">Glycoprotein</keyword>
<dbReference type="Pfam" id="PF00884">
    <property type="entry name" value="Sulfatase"/>
    <property type="match status" value="1"/>
</dbReference>
<evidence type="ECO:0000256" key="5">
    <source>
        <dbReference type="ARBA" id="ARBA00022801"/>
    </source>
</evidence>
<reference evidence="9 10" key="1">
    <citation type="journal article" date="2013" name="Mar. Genomics">
        <title>Expression of sulfatases in Rhodopirellula baltica and the diversity of sulfatases in the genus Rhodopirellula.</title>
        <authorList>
            <person name="Wegner C.E."/>
            <person name="Richter-Heitmann T."/>
            <person name="Klindworth A."/>
            <person name="Klockow C."/>
            <person name="Richter M."/>
            <person name="Achstetter T."/>
            <person name="Glockner F.O."/>
            <person name="Harder J."/>
        </authorList>
    </citation>
    <scope>NUCLEOTIDE SEQUENCE [LARGE SCALE GENOMIC DNA]</scope>
    <source>
        <strain evidence="9 10">SM41</strain>
    </source>
</reference>
<evidence type="ECO:0000313" key="10">
    <source>
        <dbReference type="Proteomes" id="UP000011885"/>
    </source>
</evidence>
<dbReference type="GO" id="GO:0004065">
    <property type="term" value="F:arylsulfatase activity"/>
    <property type="evidence" value="ECO:0007669"/>
    <property type="project" value="TreeGrafter"/>
</dbReference>
<evidence type="ECO:0000313" key="9">
    <source>
        <dbReference type="EMBL" id="EMI58405.1"/>
    </source>
</evidence>
<comment type="similarity">
    <text evidence="2">Belongs to the sulfatase family.</text>
</comment>
<dbReference type="CDD" id="cd16026">
    <property type="entry name" value="GALNS_like"/>
    <property type="match status" value="1"/>
</dbReference>